<feature type="signal peptide" evidence="1">
    <location>
        <begin position="1"/>
        <end position="32"/>
    </location>
</feature>
<gene>
    <name evidence="2" type="ORF">ACFQ63_16320</name>
</gene>
<comment type="caution">
    <text evidence="2">The sequence shown here is derived from an EMBL/GenBank/DDBJ whole genome shotgun (WGS) entry which is preliminary data.</text>
</comment>
<keyword evidence="1" id="KW-0732">Signal</keyword>
<organism evidence="2 3">
    <name type="scientific">Streptomyces wedmorensis</name>
    <dbReference type="NCBI Taxonomy" id="43759"/>
    <lineage>
        <taxon>Bacteria</taxon>
        <taxon>Bacillati</taxon>
        <taxon>Actinomycetota</taxon>
        <taxon>Actinomycetes</taxon>
        <taxon>Kitasatosporales</taxon>
        <taxon>Streptomycetaceae</taxon>
        <taxon>Streptomyces</taxon>
    </lineage>
</organism>
<evidence type="ECO:0000313" key="3">
    <source>
        <dbReference type="Proteomes" id="UP001600424"/>
    </source>
</evidence>
<dbReference type="RefSeq" id="WP_386252682.1">
    <property type="nucleotide sequence ID" value="NZ_JBHTRV010000010.1"/>
</dbReference>
<dbReference type="EMBL" id="JBHTRV010000010">
    <property type="protein sequence ID" value="MFE5981265.1"/>
    <property type="molecule type" value="Genomic_DNA"/>
</dbReference>
<protein>
    <recommendedName>
        <fullName evidence="4">Secreted protein</fullName>
    </recommendedName>
</protein>
<name>A0ABW6IWT3_STRWE</name>
<reference evidence="2 3" key="1">
    <citation type="submission" date="2024-09" db="EMBL/GenBank/DDBJ databases">
        <title>The Natural Products Discovery Center: Release of the First 8490 Sequenced Strains for Exploring Actinobacteria Biosynthetic Diversity.</title>
        <authorList>
            <person name="Kalkreuter E."/>
            <person name="Kautsar S.A."/>
            <person name="Yang D."/>
            <person name="Bader C.D."/>
            <person name="Teijaro C.N."/>
            <person name="Fluegel L."/>
            <person name="Davis C.M."/>
            <person name="Simpson J.R."/>
            <person name="Lauterbach L."/>
            <person name="Steele A.D."/>
            <person name="Gui C."/>
            <person name="Meng S."/>
            <person name="Li G."/>
            <person name="Viehrig K."/>
            <person name="Ye F."/>
            <person name="Su P."/>
            <person name="Kiefer A.F."/>
            <person name="Nichols A."/>
            <person name="Cepeda A.J."/>
            <person name="Yan W."/>
            <person name="Fan B."/>
            <person name="Jiang Y."/>
            <person name="Adhikari A."/>
            <person name="Zheng C.-J."/>
            <person name="Schuster L."/>
            <person name="Cowan T.M."/>
            <person name="Smanski M.J."/>
            <person name="Chevrette M.G."/>
            <person name="De Carvalho L.P.S."/>
            <person name="Shen B."/>
        </authorList>
    </citation>
    <scope>NUCLEOTIDE SEQUENCE [LARGE SCALE GENOMIC DNA]</scope>
    <source>
        <strain evidence="2 3">NPDC056472</strain>
    </source>
</reference>
<feature type="chain" id="PRO_5045340747" description="Secreted protein" evidence="1">
    <location>
        <begin position="33"/>
        <end position="441"/>
    </location>
</feature>
<keyword evidence="3" id="KW-1185">Reference proteome</keyword>
<evidence type="ECO:0000256" key="1">
    <source>
        <dbReference type="SAM" id="SignalP"/>
    </source>
</evidence>
<evidence type="ECO:0000313" key="2">
    <source>
        <dbReference type="EMBL" id="MFE5981265.1"/>
    </source>
</evidence>
<sequence length="441" mass="45865">MTMERSSRPRRRSRTISAVVSALGLLGLMTTAAQPAAAATPFAAVDASKLKLTAGDFGGRAAAISALETSGRVTSFTTQPALAPVLDGTGAVGVAGRSGLCHTSNLDPAYSPKGFCWNAADDTSSEWTPQGITGSHDAQPGGTWSGRSVQIASWHNANNTQARVTVVDTTDPAAAPVYHRVLLVDPYGSGDTANFEAVGSPTSHSTPKTGAHADGVAWYGNKLFVATGHQIQVYDLRHLWRTDSGSTDVGVVDGKAYAAQHEWALPMIGIYSNAALGAPCSDTAPTTPCMTSLSLDRTGTDGLIVSEIGAQGGRPLVRWPLNATTALLQTDTADDTTGTVAAAAAYRVPVWKVQGAATDGTYYYFSGECPETAGTTNSDVPYCVHRAKPGEAPHVLTKAPPLTQNLSWSPSAGRLWGLNERANYAPGALGKRVVFSLDPPA</sequence>
<dbReference type="Proteomes" id="UP001600424">
    <property type="component" value="Unassembled WGS sequence"/>
</dbReference>
<evidence type="ECO:0008006" key="4">
    <source>
        <dbReference type="Google" id="ProtNLM"/>
    </source>
</evidence>
<accession>A0ABW6IWT3</accession>
<proteinExistence type="predicted"/>